<evidence type="ECO:0000313" key="3">
    <source>
        <dbReference type="Proteomes" id="UP001168821"/>
    </source>
</evidence>
<reference evidence="2" key="1">
    <citation type="journal article" date="2023" name="G3 (Bethesda)">
        <title>Whole genome assemblies of Zophobas morio and Tenebrio molitor.</title>
        <authorList>
            <person name="Kaur S."/>
            <person name="Stinson S.A."/>
            <person name="diCenzo G.C."/>
        </authorList>
    </citation>
    <scope>NUCLEOTIDE SEQUENCE</scope>
    <source>
        <strain evidence="2">QUZm001</strain>
    </source>
</reference>
<protein>
    <submittedName>
        <fullName evidence="2">Uncharacterized protein</fullName>
    </submittedName>
</protein>
<organism evidence="2 3">
    <name type="scientific">Zophobas morio</name>
    <dbReference type="NCBI Taxonomy" id="2755281"/>
    <lineage>
        <taxon>Eukaryota</taxon>
        <taxon>Metazoa</taxon>
        <taxon>Ecdysozoa</taxon>
        <taxon>Arthropoda</taxon>
        <taxon>Hexapoda</taxon>
        <taxon>Insecta</taxon>
        <taxon>Pterygota</taxon>
        <taxon>Neoptera</taxon>
        <taxon>Endopterygota</taxon>
        <taxon>Coleoptera</taxon>
        <taxon>Polyphaga</taxon>
        <taxon>Cucujiformia</taxon>
        <taxon>Tenebrionidae</taxon>
        <taxon>Zophobas</taxon>
    </lineage>
</organism>
<keyword evidence="3" id="KW-1185">Reference proteome</keyword>
<dbReference type="Proteomes" id="UP001168821">
    <property type="component" value="Unassembled WGS sequence"/>
</dbReference>
<evidence type="ECO:0000313" key="2">
    <source>
        <dbReference type="EMBL" id="KAJ3661396.1"/>
    </source>
</evidence>
<dbReference type="AlphaFoldDB" id="A0AA38ITJ5"/>
<sequence length="83" mass="9155">MTHRPVEAAFAKERPGSGGRDGFAKDLDCEHREGNMGLIGGQLWEPDHSAESSPENVKKSQTSRAGIILYIIAVNSSYYEINY</sequence>
<comment type="caution">
    <text evidence="2">The sequence shown here is derived from an EMBL/GenBank/DDBJ whole genome shotgun (WGS) entry which is preliminary data.</text>
</comment>
<proteinExistence type="predicted"/>
<name>A0AA38ITJ5_9CUCU</name>
<feature type="region of interest" description="Disordered" evidence="1">
    <location>
        <begin position="1"/>
        <end position="25"/>
    </location>
</feature>
<feature type="compositionally biased region" description="Basic and acidic residues" evidence="1">
    <location>
        <begin position="1"/>
        <end position="15"/>
    </location>
</feature>
<evidence type="ECO:0000256" key="1">
    <source>
        <dbReference type="SAM" id="MobiDB-lite"/>
    </source>
</evidence>
<dbReference type="EMBL" id="JALNTZ010000002">
    <property type="protein sequence ID" value="KAJ3661396.1"/>
    <property type="molecule type" value="Genomic_DNA"/>
</dbReference>
<gene>
    <name evidence="2" type="ORF">Zmor_005792</name>
</gene>
<accession>A0AA38ITJ5</accession>